<evidence type="ECO:0000256" key="2">
    <source>
        <dbReference type="ARBA" id="ARBA00022801"/>
    </source>
</evidence>
<reference evidence="3 4" key="1">
    <citation type="submission" date="2019-05" db="EMBL/GenBank/DDBJ databases">
        <title>Panacibacter sp. strain 17mud1-8 Genome sequencing and assembly.</title>
        <authorList>
            <person name="Chhetri G."/>
        </authorList>
    </citation>
    <scope>NUCLEOTIDE SEQUENCE [LARGE SCALE GENOMIC DNA]</scope>
    <source>
        <strain evidence="3 4">17mud1-8</strain>
    </source>
</reference>
<dbReference type="Gene3D" id="2.60.120.260">
    <property type="entry name" value="Galactose-binding domain-like"/>
    <property type="match status" value="2"/>
</dbReference>
<keyword evidence="2" id="KW-0378">Hydrolase</keyword>
<dbReference type="InterPro" id="IPR008979">
    <property type="entry name" value="Galactose-bd-like_sf"/>
</dbReference>
<accession>A0A4U3KTP4</accession>
<dbReference type="AlphaFoldDB" id="A0A4U3KTP4"/>
<dbReference type="OrthoDB" id="9761519at2"/>
<dbReference type="RefSeq" id="WP_137263349.1">
    <property type="nucleotide sequence ID" value="NZ_SZQL01000018.1"/>
</dbReference>
<dbReference type="SUPFAM" id="SSF49785">
    <property type="entry name" value="Galactose-binding domain-like"/>
    <property type="match status" value="1"/>
</dbReference>
<keyword evidence="3" id="KW-0238">DNA-binding</keyword>
<proteinExistence type="predicted"/>
<dbReference type="GO" id="GO:0016787">
    <property type="term" value="F:hydrolase activity"/>
    <property type="evidence" value="ECO:0007669"/>
    <property type="project" value="UniProtKB-KW"/>
</dbReference>
<evidence type="ECO:0000313" key="4">
    <source>
        <dbReference type="Proteomes" id="UP000305848"/>
    </source>
</evidence>
<organism evidence="3 4">
    <name type="scientific">Ilyomonas limi</name>
    <dbReference type="NCBI Taxonomy" id="2575867"/>
    <lineage>
        <taxon>Bacteria</taxon>
        <taxon>Pseudomonadati</taxon>
        <taxon>Bacteroidota</taxon>
        <taxon>Chitinophagia</taxon>
        <taxon>Chitinophagales</taxon>
        <taxon>Chitinophagaceae</taxon>
        <taxon>Ilyomonas</taxon>
    </lineage>
</organism>
<dbReference type="PANTHER" id="PTHR43817">
    <property type="entry name" value="GLYCOSYL HYDROLASE"/>
    <property type="match status" value="1"/>
</dbReference>
<sequence>MLVRQYNNQNFKINKPCYIQYAFKQPFTCRSIKIKSKGYNYQANRLVVETSNDGIHFQQLTRLVPPRTGWEDSSSVTHSVPATTAKYFRFVYNNEGSEPGAEDIDAAKWKQSLSVKEITLSSEPSIYQYESKNGEVWRISKSGNEHQLPDSVCVPLHSIINITAHVDKNGRLKWNTPEGKWVILRIGHTSTGSTNATAGGGKGLECDKFDTAVAALQFRSWFGETIQQAGPGLAKKVLSIFHVDSWECGSQNWSHAFPAEFKRRRGYDLMDYLPAMAGIPVENNEVSERFLHDIRQTIAQLIVDNFYGTMAELAHSAGCTFSGESVAPTMMSDGMLHYKKVDLPMGEFWYNSPTHDKPNDMLDAISGAHIYNKQIVQAEAFTTLRMDWTESPATLKATGDRAYAMGINRFVYHVYTHNPFTDRKPGMTLNGVGQLFQRDQTWWKPGKAWIEYAQRCQALLQTGKPVVDIAVFAGEDVPVRAVLPDRLMKVLPGIFGKERIEAETKRLANKNSPIKEQPMGVYASANIANPKDWADALRGYKYDSFNKDAFLHTIVKDGKVVFENGNAYSVLVFPGSMKMNPNGGSMSLEVVRHLDTLLQQGATIILPPDAPAKTFNLNIDKDKQLHALIQSVYQQQNKKRFIAPWQQDDFVSTGIQRDVEIHDDKNASMTDFAWTHRRDNDVDIYFISNQKEEERSISISLRTKGKVPEIWSAVTGSINKNLTWKFTNGRTNISLDAAPNQSFFIVLAKPAGTITSNNKIAYQSKKLFDLNKNWKVQFDTGFGGPEQEIQFDSLTSWTKSLDSSIKYYSGTASYHQNFILPSLDTNQNSYYIRLAGVHDLAEVIINGKSCRITCTYPYQLDISNALYKGNNDIIIKVTNTWHNRLIYDNSLPKQQRITWTNAPFRLQGWPLTPSGITGNISIFIESKNSDLRANSK</sequence>
<gene>
    <name evidence="3" type="ORF">FC093_18750</name>
</gene>
<evidence type="ECO:0000256" key="1">
    <source>
        <dbReference type="ARBA" id="ARBA00022729"/>
    </source>
</evidence>
<dbReference type="NCBIfam" id="NF045579">
    <property type="entry name" value="rhamnoside_JR"/>
    <property type="match status" value="1"/>
</dbReference>
<dbReference type="Proteomes" id="UP000305848">
    <property type="component" value="Unassembled WGS sequence"/>
</dbReference>
<dbReference type="GO" id="GO:0003677">
    <property type="term" value="F:DNA binding"/>
    <property type="evidence" value="ECO:0007669"/>
    <property type="project" value="UniProtKB-KW"/>
</dbReference>
<name>A0A4U3KTP4_9BACT</name>
<keyword evidence="1" id="KW-0732">Signal</keyword>
<dbReference type="Pfam" id="PF17132">
    <property type="entry name" value="Glyco_hydro_106"/>
    <property type="match status" value="2"/>
</dbReference>
<dbReference type="EMBL" id="SZQL01000018">
    <property type="protein sequence ID" value="TKK65798.1"/>
    <property type="molecule type" value="Genomic_DNA"/>
</dbReference>
<protein>
    <submittedName>
        <fullName evidence="3">DNA-binding protein</fullName>
    </submittedName>
</protein>
<comment type="caution">
    <text evidence="3">The sequence shown here is derived from an EMBL/GenBank/DDBJ whole genome shotgun (WGS) entry which is preliminary data.</text>
</comment>
<evidence type="ECO:0000313" key="3">
    <source>
        <dbReference type="EMBL" id="TKK65798.1"/>
    </source>
</evidence>
<dbReference type="PANTHER" id="PTHR43817:SF1">
    <property type="entry name" value="HYDROLASE, FAMILY 43, PUTATIVE (AFU_ORTHOLOGUE AFUA_3G01660)-RELATED"/>
    <property type="match status" value="1"/>
</dbReference>
<keyword evidence="4" id="KW-1185">Reference proteome</keyword>